<gene>
    <name evidence="2" type="ORF">FCN18_23840</name>
</gene>
<keyword evidence="3" id="KW-1185">Reference proteome</keyword>
<reference evidence="2 3" key="1">
    <citation type="journal article" date="2015" name="Antonie Van Leeuwenhoek">
        <title>Prauserella endophytica sp. nov., an endophytic actinobacterium isolated from Tamarix taklamakanensis.</title>
        <authorList>
            <person name="Liu J.M."/>
            <person name="Habden X."/>
            <person name="Guo L."/>
            <person name="Tuo L."/>
            <person name="Jiang Z.K."/>
            <person name="Liu S.W."/>
            <person name="Liu X.F."/>
            <person name="Chen L."/>
            <person name="Li R.F."/>
            <person name="Zhang Y.Q."/>
            <person name="Sun C.H."/>
        </authorList>
    </citation>
    <scope>NUCLEOTIDE SEQUENCE [LARGE SCALE GENOMIC DNA]</scope>
    <source>
        <strain evidence="2 3">CGMCC 4.7182</strain>
    </source>
</reference>
<evidence type="ECO:0000313" key="3">
    <source>
        <dbReference type="Proteomes" id="UP000309992"/>
    </source>
</evidence>
<feature type="compositionally biased region" description="Low complexity" evidence="1">
    <location>
        <begin position="185"/>
        <end position="198"/>
    </location>
</feature>
<proteinExistence type="predicted"/>
<name>A0ABY2S065_9PSEU</name>
<evidence type="ECO:0000256" key="1">
    <source>
        <dbReference type="SAM" id="MobiDB-lite"/>
    </source>
</evidence>
<comment type="caution">
    <text evidence="2">The sequence shown here is derived from an EMBL/GenBank/DDBJ whole genome shotgun (WGS) entry which is preliminary data.</text>
</comment>
<accession>A0ABY2S065</accession>
<feature type="compositionally biased region" description="Polar residues" evidence="1">
    <location>
        <begin position="146"/>
        <end position="158"/>
    </location>
</feature>
<organism evidence="2 3">
    <name type="scientific">Prauserella endophytica</name>
    <dbReference type="NCBI Taxonomy" id="1592324"/>
    <lineage>
        <taxon>Bacteria</taxon>
        <taxon>Bacillati</taxon>
        <taxon>Actinomycetota</taxon>
        <taxon>Actinomycetes</taxon>
        <taxon>Pseudonocardiales</taxon>
        <taxon>Pseudonocardiaceae</taxon>
        <taxon>Prauserella</taxon>
        <taxon>Prauserella coralliicola group</taxon>
    </lineage>
</organism>
<feature type="compositionally biased region" description="Basic and acidic residues" evidence="1">
    <location>
        <begin position="105"/>
        <end position="122"/>
    </location>
</feature>
<feature type="region of interest" description="Disordered" evidence="1">
    <location>
        <begin position="105"/>
        <end position="198"/>
    </location>
</feature>
<protein>
    <recommendedName>
        <fullName evidence="4">Helix-turn-helix domain-containing protein</fullName>
    </recommendedName>
</protein>
<evidence type="ECO:0008006" key="4">
    <source>
        <dbReference type="Google" id="ProtNLM"/>
    </source>
</evidence>
<sequence length="323" mass="34462">MTNRPTDPREFVRMSVDIAHHPKVVALEDPAAAWGYAAALAYAGKYHTDGWITIRTVAHEGGISTQKARKLVRVGLLHEHGHTCKKCPEVPKGQAYLHDYLEHNRSKDEVEEQRRSAAERGRKGAAKRWSKRDETTPKTTPETDSNSHSTSQGTSNSYHMAEVEEEKEISTHLPTPAATTERASTPATTPTGPAITGTNSATAYRLVAEAIGRNIPSTIRTALAIEAATLLPEIGPDITRTALQRWNTRTGIGPRVLASIATDLVKEHAAGGTTLAAGARTVAEPGAHGREAKARGWLALGAASGPEIGAQGSFLVIEGGRAS</sequence>
<dbReference type="Proteomes" id="UP000309992">
    <property type="component" value="Unassembled WGS sequence"/>
</dbReference>
<evidence type="ECO:0000313" key="2">
    <source>
        <dbReference type="EMBL" id="TKG66946.1"/>
    </source>
</evidence>
<dbReference type="EMBL" id="SWMS01000014">
    <property type="protein sequence ID" value="TKG66946.1"/>
    <property type="molecule type" value="Genomic_DNA"/>
</dbReference>
<dbReference type="RefSeq" id="WP_137096120.1">
    <property type="nucleotide sequence ID" value="NZ_SWMS01000014.1"/>
</dbReference>